<dbReference type="FunFam" id="3.40.50.300:FF:000421">
    <property type="entry name" value="Branched-chain amino acid ABC transporter ATP-binding protein"/>
    <property type="match status" value="1"/>
</dbReference>
<evidence type="ECO:0000256" key="1">
    <source>
        <dbReference type="ARBA" id="ARBA00022448"/>
    </source>
</evidence>
<dbReference type="PANTHER" id="PTHR45772">
    <property type="entry name" value="CONSERVED COMPONENT OF ABC TRANSPORTER FOR NATURAL AMINO ACIDS-RELATED"/>
    <property type="match status" value="1"/>
</dbReference>
<dbReference type="AlphaFoldDB" id="A0A1M4W8K7"/>
<dbReference type="InterPro" id="IPR003439">
    <property type="entry name" value="ABC_transporter-like_ATP-bd"/>
</dbReference>
<evidence type="ECO:0000313" key="5">
    <source>
        <dbReference type="EMBL" id="SHE77556.1"/>
    </source>
</evidence>
<sequence length="261" mass="28592">MDALLEMKGITKRFGGLTAVDQVDLIVKKGEILGLIGPNGAGKTTFFNILTGIYRPDQGNIQFNGTDITGFKPYQIANQGIFRTFQNIRLLKDYSVLDNIKLGLFRQTKAGAWSSIFGLRRSREEEKKVAEESWALLERLGLTDLANEAAGNLSYGNQRRVEIARALVSHPEMILLDEPAAGMNSEEVESLSALVRQIRQQGTTVILIEHNVGMVVELCDRLVVLDHGVKIADGDPNQVVANPAVIEAYIGGQEVTEVVGD</sequence>
<dbReference type="CDD" id="cd03219">
    <property type="entry name" value="ABC_Mj1267_LivG_branched"/>
    <property type="match status" value="1"/>
</dbReference>
<reference evidence="5 6" key="1">
    <citation type="submission" date="2016-11" db="EMBL/GenBank/DDBJ databases">
        <authorList>
            <person name="Jaros S."/>
            <person name="Januszkiewicz K."/>
            <person name="Wedrychowicz H."/>
        </authorList>
    </citation>
    <scope>NUCLEOTIDE SEQUENCE [LARGE SCALE GENOMIC DNA]</scope>
    <source>
        <strain evidence="5 6">DSM 44666</strain>
    </source>
</reference>
<dbReference type="SUPFAM" id="SSF52540">
    <property type="entry name" value="P-loop containing nucleoside triphosphate hydrolases"/>
    <property type="match status" value="1"/>
</dbReference>
<evidence type="ECO:0000256" key="2">
    <source>
        <dbReference type="ARBA" id="ARBA00022741"/>
    </source>
</evidence>
<dbReference type="InterPro" id="IPR032823">
    <property type="entry name" value="BCA_ABC_TP_C"/>
</dbReference>
<dbReference type="PANTHER" id="PTHR45772:SF9">
    <property type="entry name" value="CONSERVED COMPONENT OF ABC TRANSPORTER FOR NATURAL AMINO ACIDS"/>
    <property type="match status" value="1"/>
</dbReference>
<proteinExistence type="predicted"/>
<dbReference type="RefSeq" id="WP_073154191.1">
    <property type="nucleotide sequence ID" value="NZ_FQVL01000003.1"/>
</dbReference>
<dbReference type="OrthoDB" id="9805514at2"/>
<dbReference type="EMBL" id="FQVL01000003">
    <property type="protein sequence ID" value="SHE77556.1"/>
    <property type="molecule type" value="Genomic_DNA"/>
</dbReference>
<dbReference type="PROSITE" id="PS00211">
    <property type="entry name" value="ABC_TRANSPORTER_1"/>
    <property type="match status" value="1"/>
</dbReference>
<dbReference type="InterPro" id="IPR017871">
    <property type="entry name" value="ABC_transporter-like_CS"/>
</dbReference>
<organism evidence="5 6">
    <name type="scientific">Seinonella peptonophila</name>
    <dbReference type="NCBI Taxonomy" id="112248"/>
    <lineage>
        <taxon>Bacteria</taxon>
        <taxon>Bacillati</taxon>
        <taxon>Bacillota</taxon>
        <taxon>Bacilli</taxon>
        <taxon>Bacillales</taxon>
        <taxon>Thermoactinomycetaceae</taxon>
        <taxon>Seinonella</taxon>
    </lineage>
</organism>
<name>A0A1M4W8K7_9BACL</name>
<evidence type="ECO:0000256" key="3">
    <source>
        <dbReference type="ARBA" id="ARBA00022840"/>
    </source>
</evidence>
<keyword evidence="2" id="KW-0547">Nucleotide-binding</keyword>
<protein>
    <submittedName>
        <fullName evidence="5">Amino acid/amide ABC transporter ATP-binding protein 1, HAAT family</fullName>
    </submittedName>
</protein>
<keyword evidence="3 5" id="KW-0067">ATP-binding</keyword>
<dbReference type="PROSITE" id="PS50893">
    <property type="entry name" value="ABC_TRANSPORTER_2"/>
    <property type="match status" value="1"/>
</dbReference>
<dbReference type="GO" id="GO:0005886">
    <property type="term" value="C:plasma membrane"/>
    <property type="evidence" value="ECO:0007669"/>
    <property type="project" value="TreeGrafter"/>
</dbReference>
<accession>A0A1M4W8K7</accession>
<dbReference type="Pfam" id="PF12399">
    <property type="entry name" value="BCA_ABC_TP_C"/>
    <property type="match status" value="1"/>
</dbReference>
<dbReference type="InterPro" id="IPR051120">
    <property type="entry name" value="ABC_AA/LPS_Transport"/>
</dbReference>
<feature type="domain" description="ABC transporter" evidence="4">
    <location>
        <begin position="5"/>
        <end position="252"/>
    </location>
</feature>
<keyword evidence="1" id="KW-0813">Transport</keyword>
<dbReference type="STRING" id="112248.SAMN05444392_10395"/>
<evidence type="ECO:0000259" key="4">
    <source>
        <dbReference type="PROSITE" id="PS50893"/>
    </source>
</evidence>
<evidence type="ECO:0000313" key="6">
    <source>
        <dbReference type="Proteomes" id="UP000184476"/>
    </source>
</evidence>
<dbReference type="SMART" id="SM00382">
    <property type="entry name" value="AAA"/>
    <property type="match status" value="1"/>
</dbReference>
<dbReference type="Gene3D" id="3.40.50.300">
    <property type="entry name" value="P-loop containing nucleotide triphosphate hydrolases"/>
    <property type="match status" value="1"/>
</dbReference>
<dbReference type="GO" id="GO:0005524">
    <property type="term" value="F:ATP binding"/>
    <property type="evidence" value="ECO:0007669"/>
    <property type="project" value="UniProtKB-KW"/>
</dbReference>
<dbReference type="InterPro" id="IPR003593">
    <property type="entry name" value="AAA+_ATPase"/>
</dbReference>
<keyword evidence="6" id="KW-1185">Reference proteome</keyword>
<gene>
    <name evidence="5" type="ORF">SAMN05444392_10395</name>
</gene>
<dbReference type="Proteomes" id="UP000184476">
    <property type="component" value="Unassembled WGS sequence"/>
</dbReference>
<dbReference type="GO" id="GO:0016887">
    <property type="term" value="F:ATP hydrolysis activity"/>
    <property type="evidence" value="ECO:0007669"/>
    <property type="project" value="InterPro"/>
</dbReference>
<dbReference type="InterPro" id="IPR027417">
    <property type="entry name" value="P-loop_NTPase"/>
</dbReference>
<dbReference type="Pfam" id="PF00005">
    <property type="entry name" value="ABC_tran"/>
    <property type="match status" value="1"/>
</dbReference>